<sequence>MTQPLRIAVVTETHPPEVNGVAMTVLRLINGMRARGHNITVVRPRQQRRETPLEHEWLVGGLPLPGYPGLRFGLPASGYLKRGWLAQRPDAVHVVTEGPLGWSAVQAARKLGIPVSSGYHTNFDRYSRHYGASVLKPAISRWLRHFHRSADATLVPTPELAGELGAQGIPGVRVVGRGVDTALFSPMRRDPALRARWGVAHDGLAVLYVGRIAPEKNLTVVEAAFRKIAAQHKNARMVWVGDGPARAALARAHPDHHFAGARYGNDLATHYASADLFLFPSLTETFGNVTVEAMASGLAVLAYDCAAAALLIRNGENGLKVREDDRAAFIDAAVQIASNEDLRARLGEAARSSVLHLGWDTVVADFETSLRDTIARGGVRAA</sequence>
<dbReference type="Pfam" id="PF13692">
    <property type="entry name" value="Glyco_trans_1_4"/>
    <property type="match status" value="1"/>
</dbReference>
<dbReference type="GO" id="GO:0016757">
    <property type="term" value="F:glycosyltransferase activity"/>
    <property type="evidence" value="ECO:0007669"/>
    <property type="project" value="UniProtKB-ARBA"/>
</dbReference>
<name>A0A840BTH0_9RHOO</name>
<dbReference type="InterPro" id="IPR050194">
    <property type="entry name" value="Glycosyltransferase_grp1"/>
</dbReference>
<dbReference type="PANTHER" id="PTHR45947:SF3">
    <property type="entry name" value="SULFOQUINOVOSYL TRANSFERASE SQD2"/>
    <property type="match status" value="1"/>
</dbReference>
<keyword evidence="2" id="KW-0808">Transferase</keyword>
<gene>
    <name evidence="2" type="ORF">GGR36_004175</name>
</gene>
<evidence type="ECO:0000259" key="1">
    <source>
        <dbReference type="Pfam" id="PF13439"/>
    </source>
</evidence>
<comment type="caution">
    <text evidence="2">The sequence shown here is derived from an EMBL/GenBank/DDBJ whole genome shotgun (WGS) entry which is preliminary data.</text>
</comment>
<accession>A0A840BTH0</accession>
<dbReference type="RefSeq" id="WP_183638109.1">
    <property type="nucleotide sequence ID" value="NZ_BAABLE010000024.1"/>
</dbReference>
<keyword evidence="3" id="KW-1185">Reference proteome</keyword>
<dbReference type="SUPFAM" id="SSF53756">
    <property type="entry name" value="UDP-Glycosyltransferase/glycogen phosphorylase"/>
    <property type="match status" value="1"/>
</dbReference>
<dbReference type="Pfam" id="PF13439">
    <property type="entry name" value="Glyco_transf_4"/>
    <property type="match status" value="1"/>
</dbReference>
<dbReference type="InterPro" id="IPR028098">
    <property type="entry name" value="Glyco_trans_4-like_N"/>
</dbReference>
<dbReference type="EMBL" id="JACIET010000004">
    <property type="protein sequence ID" value="MBB4014818.1"/>
    <property type="molecule type" value="Genomic_DNA"/>
</dbReference>
<dbReference type="AlphaFoldDB" id="A0A840BTH0"/>
<feature type="domain" description="Glycosyltransferase subfamily 4-like N-terminal" evidence="1">
    <location>
        <begin position="18"/>
        <end position="182"/>
    </location>
</feature>
<protein>
    <submittedName>
        <fullName evidence="2">Glycosyltransferase involved in cell wall biosynthesis</fullName>
    </submittedName>
</protein>
<evidence type="ECO:0000313" key="3">
    <source>
        <dbReference type="Proteomes" id="UP000561045"/>
    </source>
</evidence>
<reference evidence="2 3" key="1">
    <citation type="submission" date="2020-08" db="EMBL/GenBank/DDBJ databases">
        <title>Genomic Encyclopedia of Type Strains, Phase IV (KMG-IV): sequencing the most valuable type-strain genomes for metagenomic binning, comparative biology and taxonomic classification.</title>
        <authorList>
            <person name="Goeker M."/>
        </authorList>
    </citation>
    <scope>NUCLEOTIDE SEQUENCE [LARGE SCALE GENOMIC DNA]</scope>
    <source>
        <strain evidence="2 3">DSM 106739</strain>
    </source>
</reference>
<dbReference type="Proteomes" id="UP000561045">
    <property type="component" value="Unassembled WGS sequence"/>
</dbReference>
<dbReference type="PANTHER" id="PTHR45947">
    <property type="entry name" value="SULFOQUINOVOSYL TRANSFERASE SQD2"/>
    <property type="match status" value="1"/>
</dbReference>
<dbReference type="Gene3D" id="3.40.50.2000">
    <property type="entry name" value="Glycogen Phosphorylase B"/>
    <property type="match status" value="2"/>
</dbReference>
<dbReference type="CDD" id="cd03814">
    <property type="entry name" value="GT4-like"/>
    <property type="match status" value="1"/>
</dbReference>
<organism evidence="2 3">
    <name type="scientific">Niveibacterium umoris</name>
    <dbReference type="NCBI Taxonomy" id="1193620"/>
    <lineage>
        <taxon>Bacteria</taxon>
        <taxon>Pseudomonadati</taxon>
        <taxon>Pseudomonadota</taxon>
        <taxon>Betaproteobacteria</taxon>
        <taxon>Rhodocyclales</taxon>
        <taxon>Rhodocyclaceae</taxon>
        <taxon>Niveibacterium</taxon>
    </lineage>
</organism>
<evidence type="ECO:0000313" key="2">
    <source>
        <dbReference type="EMBL" id="MBB4014818.1"/>
    </source>
</evidence>
<proteinExistence type="predicted"/>